<evidence type="ECO:0000313" key="2">
    <source>
        <dbReference type="Proteomes" id="UP000507470"/>
    </source>
</evidence>
<gene>
    <name evidence="1" type="ORF">MCOR_18979</name>
</gene>
<proteinExistence type="predicted"/>
<name>A0A6J8BHS3_MYTCO</name>
<dbReference type="OrthoDB" id="6125304at2759"/>
<accession>A0A6J8BHS3</accession>
<evidence type="ECO:0000313" key="1">
    <source>
        <dbReference type="EMBL" id="CAC5383213.1"/>
    </source>
</evidence>
<dbReference type="EMBL" id="CACVKT020003356">
    <property type="protein sequence ID" value="CAC5383213.1"/>
    <property type="molecule type" value="Genomic_DNA"/>
</dbReference>
<evidence type="ECO:0008006" key="3">
    <source>
        <dbReference type="Google" id="ProtNLM"/>
    </source>
</evidence>
<organism evidence="1 2">
    <name type="scientific">Mytilus coruscus</name>
    <name type="common">Sea mussel</name>
    <dbReference type="NCBI Taxonomy" id="42192"/>
    <lineage>
        <taxon>Eukaryota</taxon>
        <taxon>Metazoa</taxon>
        <taxon>Spiralia</taxon>
        <taxon>Lophotrochozoa</taxon>
        <taxon>Mollusca</taxon>
        <taxon>Bivalvia</taxon>
        <taxon>Autobranchia</taxon>
        <taxon>Pteriomorphia</taxon>
        <taxon>Mytilida</taxon>
        <taxon>Mytiloidea</taxon>
        <taxon>Mytilidae</taxon>
        <taxon>Mytilinae</taxon>
        <taxon>Mytilus</taxon>
    </lineage>
</organism>
<keyword evidence="2" id="KW-1185">Reference proteome</keyword>
<reference evidence="1 2" key="1">
    <citation type="submission" date="2020-06" db="EMBL/GenBank/DDBJ databases">
        <authorList>
            <person name="Li R."/>
            <person name="Bekaert M."/>
        </authorList>
    </citation>
    <scope>NUCLEOTIDE SEQUENCE [LARGE SCALE GENOMIC DNA]</scope>
    <source>
        <strain evidence="2">wild</strain>
    </source>
</reference>
<sequence>MYFVIDKIHWELLTKPAVFGDAIMLDCRLPENACCNRYTRRWLGGHGLRLLVMDGVSTRPEKYSEVFNDETRSSKLTIHAFNSEDVNIPYECTYGFQTYIKELALSENIFESYPSEPYDVNVTTERENILTVQIKLQPVYPKPNCTAIFDGADLSEFMTINLKRKGFFYVVIISLQYKMVSIACPAQFNLVCQIGTNMFNIQRNVTCSDDSLSKGKESSIY</sequence>
<protein>
    <recommendedName>
        <fullName evidence="3">Ig-like domain-containing protein</fullName>
    </recommendedName>
</protein>
<dbReference type="Proteomes" id="UP000507470">
    <property type="component" value="Unassembled WGS sequence"/>
</dbReference>
<dbReference type="AlphaFoldDB" id="A0A6J8BHS3"/>